<evidence type="ECO:0000256" key="5">
    <source>
        <dbReference type="ARBA" id="ARBA00022768"/>
    </source>
</evidence>
<dbReference type="Proteomes" id="UP000604243">
    <property type="component" value="Unassembled WGS sequence"/>
</dbReference>
<name>A0ABQ3FNR9_9GAMM</name>
<comment type="caution">
    <text evidence="13">The sequence shown here is derived from an EMBL/GenBank/DDBJ whole genome shotgun (WGS) entry which is preliminary data.</text>
</comment>
<keyword evidence="6 8" id="KW-0648">Protein biosynthesis</keyword>
<dbReference type="InterPro" id="IPR015365">
    <property type="entry name" value="Elong-fact-P_C"/>
</dbReference>
<dbReference type="EMBL" id="BMZM01000003">
    <property type="protein sequence ID" value="GHC30576.1"/>
    <property type="molecule type" value="Genomic_DNA"/>
</dbReference>
<gene>
    <name evidence="8 13" type="primary">efp</name>
    <name evidence="13" type="ORF">GCM10010082_25900</name>
</gene>
<dbReference type="PROSITE" id="PS01275">
    <property type="entry name" value="EFP"/>
    <property type="match status" value="1"/>
</dbReference>
<dbReference type="PANTHER" id="PTHR30053">
    <property type="entry name" value="ELONGATION FACTOR P"/>
    <property type="match status" value="1"/>
</dbReference>
<dbReference type="InterPro" id="IPR008991">
    <property type="entry name" value="Translation_prot_SH3-like_sf"/>
</dbReference>
<evidence type="ECO:0000256" key="10">
    <source>
        <dbReference type="RuleBase" id="RU004389"/>
    </source>
</evidence>
<dbReference type="InterPro" id="IPR020599">
    <property type="entry name" value="Transl_elong_fac_P/YeiP"/>
</dbReference>
<dbReference type="InterPro" id="IPR014722">
    <property type="entry name" value="Rib_uL2_dom2"/>
</dbReference>
<evidence type="ECO:0000259" key="11">
    <source>
        <dbReference type="SMART" id="SM00841"/>
    </source>
</evidence>
<dbReference type="CDD" id="cd05794">
    <property type="entry name" value="S1_EF-P_repeat_2"/>
    <property type="match status" value="1"/>
</dbReference>
<comment type="subcellular location">
    <subcellularLocation>
        <location evidence="1 8">Cytoplasm</location>
    </subcellularLocation>
</comment>
<evidence type="ECO:0000256" key="3">
    <source>
        <dbReference type="ARBA" id="ARBA00009479"/>
    </source>
</evidence>
<dbReference type="NCBIfam" id="NF001810">
    <property type="entry name" value="PRK00529.1"/>
    <property type="match status" value="1"/>
</dbReference>
<organism evidence="13 14">
    <name type="scientific">Kushneria pakistanensis</name>
    <dbReference type="NCBI Taxonomy" id="1508770"/>
    <lineage>
        <taxon>Bacteria</taxon>
        <taxon>Pseudomonadati</taxon>
        <taxon>Pseudomonadota</taxon>
        <taxon>Gammaproteobacteria</taxon>
        <taxon>Oceanospirillales</taxon>
        <taxon>Halomonadaceae</taxon>
        <taxon>Kushneria</taxon>
    </lineage>
</organism>
<dbReference type="Pfam" id="PF08207">
    <property type="entry name" value="EFP_N"/>
    <property type="match status" value="1"/>
</dbReference>
<dbReference type="InterPro" id="IPR013185">
    <property type="entry name" value="Transl_elong_KOW-like"/>
</dbReference>
<evidence type="ECO:0000256" key="8">
    <source>
        <dbReference type="HAMAP-Rule" id="MF_00141"/>
    </source>
</evidence>
<keyword evidence="4 8" id="KW-0963">Cytoplasm</keyword>
<feature type="modified residue" description="N6-(3,6-diaminohexanoyl)-5-hydroxylysine" evidence="8">
    <location>
        <position position="34"/>
    </location>
</feature>
<keyword evidence="14" id="KW-1185">Reference proteome</keyword>
<evidence type="ECO:0000256" key="2">
    <source>
        <dbReference type="ARBA" id="ARBA00004815"/>
    </source>
</evidence>
<sequence length="188" mass="20960">MASYSTNEFKGGLKVMLDGDPCNIVENEFVKPGKGQAFNRVKLRNLMTGRTWERTFKSGETLEGADVLDIDMEYLYNDGEMWHFMKTDGSFEQFAADKKAVGDTSRWLKEQVVYTITLWNDNPISVTPPNFIELEVVETDPGLKGDTAQGGSKPATLSTGAMVRVPLFINQGETLKIDTRSGEYVSRA</sequence>
<dbReference type="PIRSF" id="PIRSF005901">
    <property type="entry name" value="EF-P"/>
    <property type="match status" value="1"/>
</dbReference>
<accession>A0ABQ3FNR9</accession>
<evidence type="ECO:0000256" key="4">
    <source>
        <dbReference type="ARBA" id="ARBA00022490"/>
    </source>
</evidence>
<comment type="similarity">
    <text evidence="3 8 10">Belongs to the elongation factor P family.</text>
</comment>
<keyword evidence="7 8" id="KW-0379">Hydroxylation</keyword>
<dbReference type="HAMAP" id="MF_00141">
    <property type="entry name" value="EF_P"/>
    <property type="match status" value="1"/>
</dbReference>
<evidence type="ECO:0000313" key="14">
    <source>
        <dbReference type="Proteomes" id="UP000604243"/>
    </source>
</evidence>
<dbReference type="InterPro" id="IPR001059">
    <property type="entry name" value="Transl_elong_P/YeiP_cen"/>
</dbReference>
<dbReference type="InterPro" id="IPR011768">
    <property type="entry name" value="Transl_elongation_fac_P"/>
</dbReference>
<protein>
    <recommendedName>
        <fullName evidence="8 9">Elongation factor P</fullName>
        <shortName evidence="8">EF-P</shortName>
    </recommendedName>
</protein>
<reference evidence="14" key="1">
    <citation type="journal article" date="2019" name="Int. J. Syst. Evol. Microbiol.">
        <title>The Global Catalogue of Microorganisms (GCM) 10K type strain sequencing project: providing services to taxonomists for standard genome sequencing and annotation.</title>
        <authorList>
            <consortium name="The Broad Institute Genomics Platform"/>
            <consortium name="The Broad Institute Genome Sequencing Center for Infectious Disease"/>
            <person name="Wu L."/>
            <person name="Ma J."/>
        </authorList>
    </citation>
    <scope>NUCLEOTIDE SEQUENCE [LARGE SCALE GENOMIC DNA]</scope>
    <source>
        <strain evidence="14">KCTC 42082</strain>
    </source>
</reference>
<comment type="pathway">
    <text evidence="2 8">Protein biosynthesis; polypeptide chain elongation.</text>
</comment>
<feature type="domain" description="Translation elongation factor P/YeiP central" evidence="12">
    <location>
        <begin position="69"/>
        <end position="124"/>
    </location>
</feature>
<dbReference type="InterPro" id="IPR012340">
    <property type="entry name" value="NA-bd_OB-fold"/>
</dbReference>
<dbReference type="RefSeq" id="WP_189518849.1">
    <property type="nucleotide sequence ID" value="NZ_BMZM01000003.1"/>
</dbReference>
<feature type="domain" description="Elongation factor P C-terminal" evidence="11">
    <location>
        <begin position="132"/>
        <end position="187"/>
    </location>
</feature>
<keyword evidence="5 8" id="KW-0251">Elongation factor</keyword>
<evidence type="ECO:0000256" key="1">
    <source>
        <dbReference type="ARBA" id="ARBA00004496"/>
    </source>
</evidence>
<dbReference type="SMART" id="SM01185">
    <property type="entry name" value="EFP"/>
    <property type="match status" value="1"/>
</dbReference>
<dbReference type="PANTHER" id="PTHR30053:SF12">
    <property type="entry name" value="ELONGATION FACTOR P (EF-P) FAMILY PROTEIN"/>
    <property type="match status" value="1"/>
</dbReference>
<dbReference type="SUPFAM" id="SSF50249">
    <property type="entry name" value="Nucleic acid-binding proteins"/>
    <property type="match status" value="2"/>
</dbReference>
<evidence type="ECO:0000256" key="9">
    <source>
        <dbReference type="NCBIfam" id="TIGR00038"/>
    </source>
</evidence>
<dbReference type="SUPFAM" id="SSF50104">
    <property type="entry name" value="Translation proteins SH3-like domain"/>
    <property type="match status" value="1"/>
</dbReference>
<evidence type="ECO:0000259" key="12">
    <source>
        <dbReference type="SMART" id="SM01185"/>
    </source>
</evidence>
<proteinExistence type="inferred from homology"/>
<dbReference type="InterPro" id="IPR013852">
    <property type="entry name" value="Transl_elong_P/YeiP_CS"/>
</dbReference>
<evidence type="ECO:0000313" key="13">
    <source>
        <dbReference type="EMBL" id="GHC30576.1"/>
    </source>
</evidence>
<comment type="PTM">
    <text evidence="8">May be beta-lysylated on the epsilon-amino group of Lys-34 by the combined action of EpmA and EpmB, and then hydroxylated on the C5 position of the same residue by EpmC (if this protein is present). Lysylation is critical for the stimulatory effect of EF-P on peptide-bond formation. The lysylation moiety may extend toward the peptidyltransferase center and stabilize the terminal 3-CCA end of the tRNA. Hydroxylation of the C5 position on Lys-34 may allow additional potential stabilizing hydrogen-bond interactions with the P-tRNA.</text>
</comment>
<dbReference type="Gene3D" id="2.30.30.30">
    <property type="match status" value="1"/>
</dbReference>
<evidence type="ECO:0000256" key="7">
    <source>
        <dbReference type="ARBA" id="ARBA00023278"/>
    </source>
</evidence>
<dbReference type="CDD" id="cd04470">
    <property type="entry name" value="S1_EF-P_repeat_1"/>
    <property type="match status" value="1"/>
</dbReference>
<dbReference type="NCBIfam" id="TIGR00038">
    <property type="entry name" value="efp"/>
    <property type="match status" value="1"/>
</dbReference>
<dbReference type="GO" id="GO:0003746">
    <property type="term" value="F:translation elongation factor activity"/>
    <property type="evidence" value="ECO:0007669"/>
    <property type="project" value="UniProtKB-KW"/>
</dbReference>
<comment type="function">
    <text evidence="8">Involved in peptide bond synthesis. Alleviates ribosome stalling that occurs when 3 or more consecutive Pro residues or the sequence PPG is present in a protein, possibly by augmenting the peptidyl transferase activity of the ribosome. Modification of Lys-34 is required for alleviation.</text>
</comment>
<dbReference type="Gene3D" id="2.40.50.140">
    <property type="entry name" value="Nucleic acid-binding proteins"/>
    <property type="match status" value="2"/>
</dbReference>
<dbReference type="Pfam" id="PF01132">
    <property type="entry name" value="EFP"/>
    <property type="match status" value="1"/>
</dbReference>
<dbReference type="Pfam" id="PF09285">
    <property type="entry name" value="Elong-fact-P_C"/>
    <property type="match status" value="1"/>
</dbReference>
<evidence type="ECO:0000256" key="6">
    <source>
        <dbReference type="ARBA" id="ARBA00022917"/>
    </source>
</evidence>
<dbReference type="SMART" id="SM00841">
    <property type="entry name" value="Elong-fact-P_C"/>
    <property type="match status" value="1"/>
</dbReference>